<name>A0A3N7FMP3_POPTR</name>
<dbReference type="InParanoid" id="A0A3N7FMP3"/>
<evidence type="ECO:0000313" key="2">
    <source>
        <dbReference type="Proteomes" id="UP000006729"/>
    </source>
</evidence>
<protein>
    <submittedName>
        <fullName evidence="1">Uncharacterized protein</fullName>
    </submittedName>
</protein>
<keyword evidence="2" id="KW-1185">Reference proteome</keyword>
<reference evidence="1 2" key="1">
    <citation type="journal article" date="2006" name="Science">
        <title>The genome of black cottonwood, Populus trichocarpa (Torr. &amp; Gray).</title>
        <authorList>
            <person name="Tuskan G.A."/>
            <person name="Difazio S."/>
            <person name="Jansson S."/>
            <person name="Bohlmann J."/>
            <person name="Grigoriev I."/>
            <person name="Hellsten U."/>
            <person name="Putnam N."/>
            <person name="Ralph S."/>
            <person name="Rombauts S."/>
            <person name="Salamov A."/>
            <person name="Schein J."/>
            <person name="Sterck L."/>
            <person name="Aerts A."/>
            <person name="Bhalerao R.R."/>
            <person name="Bhalerao R.P."/>
            <person name="Blaudez D."/>
            <person name="Boerjan W."/>
            <person name="Brun A."/>
            <person name="Brunner A."/>
            <person name="Busov V."/>
            <person name="Campbell M."/>
            <person name="Carlson J."/>
            <person name="Chalot M."/>
            <person name="Chapman J."/>
            <person name="Chen G.L."/>
            <person name="Cooper D."/>
            <person name="Coutinho P.M."/>
            <person name="Couturier J."/>
            <person name="Covert S."/>
            <person name="Cronk Q."/>
            <person name="Cunningham R."/>
            <person name="Davis J."/>
            <person name="Degroeve S."/>
            <person name="Dejardin A."/>
            <person name="Depamphilis C."/>
            <person name="Detter J."/>
            <person name="Dirks B."/>
            <person name="Dubchak I."/>
            <person name="Duplessis S."/>
            <person name="Ehlting J."/>
            <person name="Ellis B."/>
            <person name="Gendler K."/>
            <person name="Goodstein D."/>
            <person name="Gribskov M."/>
            <person name="Grimwood J."/>
            <person name="Groover A."/>
            <person name="Gunter L."/>
            <person name="Hamberger B."/>
            <person name="Heinze B."/>
            <person name="Helariutta Y."/>
            <person name="Henrissat B."/>
            <person name="Holligan D."/>
            <person name="Holt R."/>
            <person name="Huang W."/>
            <person name="Islam-Faridi N."/>
            <person name="Jones S."/>
            <person name="Jones-Rhoades M."/>
            <person name="Jorgensen R."/>
            <person name="Joshi C."/>
            <person name="Kangasjarvi J."/>
            <person name="Karlsson J."/>
            <person name="Kelleher C."/>
            <person name="Kirkpatrick R."/>
            <person name="Kirst M."/>
            <person name="Kohler A."/>
            <person name="Kalluri U."/>
            <person name="Larimer F."/>
            <person name="Leebens-Mack J."/>
            <person name="Leple J.C."/>
            <person name="Locascio P."/>
            <person name="Lou Y."/>
            <person name="Lucas S."/>
            <person name="Martin F."/>
            <person name="Montanini B."/>
            <person name="Napoli C."/>
            <person name="Nelson D.R."/>
            <person name="Nelson C."/>
            <person name="Nieminen K."/>
            <person name="Nilsson O."/>
            <person name="Pereda V."/>
            <person name="Peter G."/>
            <person name="Philippe R."/>
            <person name="Pilate G."/>
            <person name="Poliakov A."/>
            <person name="Razumovskaya J."/>
            <person name="Richardson P."/>
            <person name="Rinaldi C."/>
            <person name="Ritland K."/>
            <person name="Rouze P."/>
            <person name="Ryaboy D."/>
            <person name="Schmutz J."/>
            <person name="Schrader J."/>
            <person name="Segerman B."/>
            <person name="Shin H."/>
            <person name="Siddiqui A."/>
            <person name="Sterky F."/>
            <person name="Terry A."/>
            <person name="Tsai C.J."/>
            <person name="Uberbacher E."/>
            <person name="Unneberg P."/>
            <person name="Vahala J."/>
            <person name="Wall K."/>
            <person name="Wessler S."/>
            <person name="Yang G."/>
            <person name="Yin T."/>
            <person name="Douglas C."/>
            <person name="Marra M."/>
            <person name="Sandberg G."/>
            <person name="Van de Peer Y."/>
            <person name="Rokhsar D."/>
        </authorList>
    </citation>
    <scope>NUCLEOTIDE SEQUENCE [LARGE SCALE GENOMIC DNA]</scope>
    <source>
        <strain evidence="2">cv. Nisqually</strain>
    </source>
</reference>
<proteinExistence type="predicted"/>
<accession>A0A3N7FMP3</accession>
<dbReference type="AlphaFoldDB" id="A0A3N7FMP3"/>
<dbReference type="Proteomes" id="UP000006729">
    <property type="component" value="Chromosome 9"/>
</dbReference>
<dbReference type="EMBL" id="CM009298">
    <property type="protein sequence ID" value="RQO95635.1"/>
    <property type="molecule type" value="Genomic_DNA"/>
</dbReference>
<evidence type="ECO:0000313" key="1">
    <source>
        <dbReference type="EMBL" id="RQO95635.1"/>
    </source>
</evidence>
<gene>
    <name evidence="1" type="ORF">POPTR_009G069750</name>
</gene>
<sequence length="30" mass="3410">MHAASISLQIIFYQDIENLTAFSENKLRVG</sequence>
<organism evidence="1 2">
    <name type="scientific">Populus trichocarpa</name>
    <name type="common">Western balsam poplar</name>
    <name type="synonym">Populus balsamifera subsp. trichocarpa</name>
    <dbReference type="NCBI Taxonomy" id="3694"/>
    <lineage>
        <taxon>Eukaryota</taxon>
        <taxon>Viridiplantae</taxon>
        <taxon>Streptophyta</taxon>
        <taxon>Embryophyta</taxon>
        <taxon>Tracheophyta</taxon>
        <taxon>Spermatophyta</taxon>
        <taxon>Magnoliopsida</taxon>
        <taxon>eudicotyledons</taxon>
        <taxon>Gunneridae</taxon>
        <taxon>Pentapetalae</taxon>
        <taxon>rosids</taxon>
        <taxon>fabids</taxon>
        <taxon>Malpighiales</taxon>
        <taxon>Salicaceae</taxon>
        <taxon>Saliceae</taxon>
        <taxon>Populus</taxon>
    </lineage>
</organism>